<dbReference type="STRING" id="1279009.ADICEAN_02538"/>
<evidence type="ECO:0000259" key="2">
    <source>
        <dbReference type="Pfam" id="PF05239"/>
    </source>
</evidence>
<dbReference type="PANTHER" id="PTHR36505:SF1">
    <property type="entry name" value="BLR1072 PROTEIN"/>
    <property type="match status" value="1"/>
</dbReference>
<dbReference type="Gene3D" id="2.30.30.240">
    <property type="entry name" value="PRC-barrel domain"/>
    <property type="match status" value="1"/>
</dbReference>
<evidence type="ECO:0000313" key="3">
    <source>
        <dbReference type="EMBL" id="EMR02340.1"/>
    </source>
</evidence>
<proteinExistence type="predicted"/>
<name>M7NKN7_9BACT</name>
<dbReference type="eggNOG" id="COG1873">
    <property type="taxonomic scope" value="Bacteria"/>
</dbReference>
<sequence length="178" mass="19963">MSLQHFANASDLIGKPVHNSLAQEYGKVSDIIVSAAHRRIVALVVEKGGFLGLGADHFVLPWEKVSINPNTLRVLVDADRQTIEGTPLIELDELKDGNYETMALVYSYYGIDTFWEQPADEDPGQQYYTSGDDLGERHPSNEGSYQITNQYPGQRGSKLREETDYDKIKGIKDTDKKQ</sequence>
<feature type="compositionally biased region" description="Polar residues" evidence="1">
    <location>
        <begin position="141"/>
        <end position="152"/>
    </location>
</feature>
<dbReference type="Proteomes" id="UP000011910">
    <property type="component" value="Unassembled WGS sequence"/>
</dbReference>
<accession>M7NKN7</accession>
<dbReference type="Pfam" id="PF05239">
    <property type="entry name" value="PRC"/>
    <property type="match status" value="1"/>
</dbReference>
<comment type="caution">
    <text evidence="3">The sequence shown here is derived from an EMBL/GenBank/DDBJ whole genome shotgun (WGS) entry which is preliminary data.</text>
</comment>
<dbReference type="InterPro" id="IPR011033">
    <property type="entry name" value="PRC_barrel-like_sf"/>
</dbReference>
<dbReference type="EMBL" id="AODQ01000062">
    <property type="protein sequence ID" value="EMR02340.1"/>
    <property type="molecule type" value="Genomic_DNA"/>
</dbReference>
<dbReference type="RefSeq" id="WP_009195928.1">
    <property type="nucleotide sequence ID" value="NZ_AODQ01000062.1"/>
</dbReference>
<reference evidence="3 4" key="1">
    <citation type="journal article" date="2013" name="Genome Announc.">
        <title>Draft Genome Sequence of Cesiribacter andamanensis Strain AMV16T, Isolated from a Soil Sample from a Mud Volcano in the Andaman Islands, India.</title>
        <authorList>
            <person name="Shivaji S."/>
            <person name="Ara S."/>
            <person name="Begum Z."/>
            <person name="Srinivas T.N."/>
            <person name="Singh A."/>
            <person name="Kumar Pinnaka A."/>
        </authorList>
    </citation>
    <scope>NUCLEOTIDE SEQUENCE [LARGE SCALE GENOMIC DNA]</scope>
    <source>
        <strain evidence="3 4">AMV16</strain>
    </source>
</reference>
<feature type="compositionally biased region" description="Basic and acidic residues" evidence="1">
    <location>
        <begin position="158"/>
        <end position="178"/>
    </location>
</feature>
<evidence type="ECO:0000256" key="1">
    <source>
        <dbReference type="SAM" id="MobiDB-lite"/>
    </source>
</evidence>
<dbReference type="PANTHER" id="PTHR36505">
    <property type="entry name" value="BLR1072 PROTEIN"/>
    <property type="match status" value="1"/>
</dbReference>
<dbReference type="InterPro" id="IPR027275">
    <property type="entry name" value="PRC-brl_dom"/>
</dbReference>
<dbReference type="AlphaFoldDB" id="M7NKN7"/>
<feature type="region of interest" description="Disordered" evidence="1">
    <location>
        <begin position="120"/>
        <end position="178"/>
    </location>
</feature>
<organism evidence="3 4">
    <name type="scientific">Cesiribacter andamanensis AMV16</name>
    <dbReference type="NCBI Taxonomy" id="1279009"/>
    <lineage>
        <taxon>Bacteria</taxon>
        <taxon>Pseudomonadati</taxon>
        <taxon>Bacteroidota</taxon>
        <taxon>Cytophagia</taxon>
        <taxon>Cytophagales</taxon>
        <taxon>Cesiribacteraceae</taxon>
        <taxon>Cesiribacter</taxon>
    </lineage>
</organism>
<dbReference type="SUPFAM" id="SSF50346">
    <property type="entry name" value="PRC-barrel domain"/>
    <property type="match status" value="1"/>
</dbReference>
<dbReference type="OrthoDB" id="286778at2"/>
<protein>
    <submittedName>
        <fullName evidence="3">PRC-barrel domain protein</fullName>
    </submittedName>
</protein>
<gene>
    <name evidence="3" type="ORF">ADICEAN_02538</name>
</gene>
<evidence type="ECO:0000313" key="4">
    <source>
        <dbReference type="Proteomes" id="UP000011910"/>
    </source>
</evidence>
<keyword evidence="4" id="KW-1185">Reference proteome</keyword>
<feature type="domain" description="PRC-barrel" evidence="2">
    <location>
        <begin position="8"/>
        <end position="80"/>
    </location>
</feature>